<accession>A0A6A6XMJ6</accession>
<sequence>MSLVSKSWTNVANEVLYKEVKLTPQNIMRANEAIIGQPGLRKLVKVLYLGRSATPTVDSWFSSVLMCIILALTSAHTLCVENQSLEVLLHQLGSQTLVHTTSIPPNVVVFYSPRPHTASSLLRMHQLRSLKVNFSRYVHYWDADSVNAAFSGCVSKVTDLQLYNTSQFTATLLKTLLKSCPDLTTFVMEQQCTDRYWRGTLRYADIIAALEPVARQLKTVAIGSFSEAIDQNWRVWHIVNSTTLLGTESPTPQVNMGHFTALKHLELPLRAITNPREPNVTDLFTVPPSIEVLSFYHVSHSTLKILVRKKGLLDTVLPQLQQCLPSLKHLHFRVNGGKNLDRIDGSGWLSKYLDNRRRFREDMRIFTVDPSAKGKAAQGFPPEDTEVLEDPRMYKYVLSKIDVPELQERFAEHGVKISFDGVCGEGGEEIAVGMAVGKTRNPEWWTGLWE</sequence>
<name>A0A6A6XMJ6_9PLEO</name>
<dbReference type="InterPro" id="IPR032675">
    <property type="entry name" value="LRR_dom_sf"/>
</dbReference>
<reference evidence="1" key="1">
    <citation type="journal article" date="2020" name="Stud. Mycol.">
        <title>101 Dothideomycetes genomes: a test case for predicting lifestyles and emergence of pathogens.</title>
        <authorList>
            <person name="Haridas S."/>
            <person name="Albert R."/>
            <person name="Binder M."/>
            <person name="Bloem J."/>
            <person name="Labutti K."/>
            <person name="Salamov A."/>
            <person name="Andreopoulos B."/>
            <person name="Baker S."/>
            <person name="Barry K."/>
            <person name="Bills G."/>
            <person name="Bluhm B."/>
            <person name="Cannon C."/>
            <person name="Castanera R."/>
            <person name="Culley D."/>
            <person name="Daum C."/>
            <person name="Ezra D."/>
            <person name="Gonzalez J."/>
            <person name="Henrissat B."/>
            <person name="Kuo A."/>
            <person name="Liang C."/>
            <person name="Lipzen A."/>
            <person name="Lutzoni F."/>
            <person name="Magnuson J."/>
            <person name="Mondo S."/>
            <person name="Nolan M."/>
            <person name="Ohm R."/>
            <person name="Pangilinan J."/>
            <person name="Park H.-J."/>
            <person name="Ramirez L."/>
            <person name="Alfaro M."/>
            <person name="Sun H."/>
            <person name="Tritt A."/>
            <person name="Yoshinaga Y."/>
            <person name="Zwiers L.-H."/>
            <person name="Turgeon B."/>
            <person name="Goodwin S."/>
            <person name="Spatafora J."/>
            <person name="Crous P."/>
            <person name="Grigoriev I."/>
        </authorList>
    </citation>
    <scope>NUCLEOTIDE SEQUENCE</scope>
    <source>
        <strain evidence="1">CBS 109.77</strain>
    </source>
</reference>
<evidence type="ECO:0000313" key="2">
    <source>
        <dbReference type="Proteomes" id="UP000799757"/>
    </source>
</evidence>
<protein>
    <submittedName>
        <fullName evidence="1">Uncharacterized protein</fullName>
    </submittedName>
</protein>
<evidence type="ECO:0000313" key="1">
    <source>
        <dbReference type="EMBL" id="KAF2797353.1"/>
    </source>
</evidence>
<dbReference type="Gene3D" id="3.80.10.10">
    <property type="entry name" value="Ribonuclease Inhibitor"/>
    <property type="match status" value="1"/>
</dbReference>
<dbReference type="AlphaFoldDB" id="A0A6A6XMJ6"/>
<dbReference type="EMBL" id="MU001808">
    <property type="protein sequence ID" value="KAF2797353.1"/>
    <property type="molecule type" value="Genomic_DNA"/>
</dbReference>
<keyword evidence="2" id="KW-1185">Reference proteome</keyword>
<organism evidence="1 2">
    <name type="scientific">Melanomma pulvis-pyrius CBS 109.77</name>
    <dbReference type="NCBI Taxonomy" id="1314802"/>
    <lineage>
        <taxon>Eukaryota</taxon>
        <taxon>Fungi</taxon>
        <taxon>Dikarya</taxon>
        <taxon>Ascomycota</taxon>
        <taxon>Pezizomycotina</taxon>
        <taxon>Dothideomycetes</taxon>
        <taxon>Pleosporomycetidae</taxon>
        <taxon>Pleosporales</taxon>
        <taxon>Melanommataceae</taxon>
        <taxon>Melanomma</taxon>
    </lineage>
</organism>
<proteinExistence type="predicted"/>
<gene>
    <name evidence="1" type="ORF">K505DRAFT_358478</name>
</gene>
<dbReference type="Proteomes" id="UP000799757">
    <property type="component" value="Unassembled WGS sequence"/>
</dbReference>